<dbReference type="InterPro" id="IPR005064">
    <property type="entry name" value="BUG"/>
</dbReference>
<dbReference type="SUPFAM" id="SSF51735">
    <property type="entry name" value="NAD(P)-binding Rossmann-fold domains"/>
    <property type="match status" value="1"/>
</dbReference>
<protein>
    <recommendedName>
        <fullName evidence="4">Tripartite tricarboxylate transporter substrate binding protein</fullName>
    </recommendedName>
</protein>
<dbReference type="PRINTS" id="PR00080">
    <property type="entry name" value="SDRFAMILY"/>
</dbReference>
<evidence type="ECO:0000313" key="2">
    <source>
        <dbReference type="EMBL" id="GAA4356965.1"/>
    </source>
</evidence>
<dbReference type="InterPro" id="IPR002347">
    <property type="entry name" value="SDR_fam"/>
</dbReference>
<evidence type="ECO:0000313" key="3">
    <source>
        <dbReference type="Proteomes" id="UP001500975"/>
    </source>
</evidence>
<dbReference type="Gene3D" id="3.40.50.720">
    <property type="entry name" value="NAD(P)-binding Rossmann-like Domain"/>
    <property type="match status" value="1"/>
</dbReference>
<dbReference type="EMBL" id="BAABGJ010000081">
    <property type="protein sequence ID" value="GAA4356965.1"/>
    <property type="molecule type" value="Genomic_DNA"/>
</dbReference>
<sequence length="681" mass="72789">MNEGVKGLRVLVTAAAQGIGLGIAEAFAKGGAQVHVCDADAPLLAAASARWPGLTHSHTDVTDAARWTRCSTWWPGDGADVLVSNAGVAGPTTALEDTRLEDWNQTLAVNLTGAFLCARRAVPILKAARGGSIVNMSSAAGRLGFPLRTPYSATKFGVIGMTHTRAMELGPSNIRVNAILPGVVAGDRQERVIAAKAASLDIEHEAMRQRLLSKVSLRRMVTVDDVAQQNPVHLLACRFGHQRPEPVGLRERRASRLSRPMGTRFKARRMWRRGGTAPARTGWPVRARTATLPRPTSECRPRLCCSPECCRMPDRSLGGARTHHAADLSTRSPMTRHSKENMMRQAAAPTMPHAPLSTMAHRRQFIVATVMTCLTVASCPQAALAQSTYPSKPIRVVVPFGPGSSPDVVARLWSEKIAKATGQAVVIENKPGGATIIGSQAVATAAPDGYTLLYAVNSFSINPFIFKSVPYRSSDFVPVVRVLSVPYVIVVAPNSRIETLGDLIAAARKEPGKLNYASYGVGNGTHVAMAWLLNATGTSMTHVAYKDSPSVGVMSGDVTSLMEPSTTAIPMVQSKKLRALAVTGPKRLDALPQTPTVAETLPGFQGDSWHGLLAPKGTPPEVVQRLAALSAVIIASDDFRRRLLELGLVPAGGTPAEFGEFLAQDSRNWEKVVRDNRITAD</sequence>
<gene>
    <name evidence="2" type="ORF">GCM10023165_50390</name>
</gene>
<evidence type="ECO:0008006" key="4">
    <source>
        <dbReference type="Google" id="ProtNLM"/>
    </source>
</evidence>
<evidence type="ECO:0000256" key="1">
    <source>
        <dbReference type="ARBA" id="ARBA00006987"/>
    </source>
</evidence>
<reference evidence="3" key="1">
    <citation type="journal article" date="2019" name="Int. J. Syst. Evol. Microbiol.">
        <title>The Global Catalogue of Microorganisms (GCM) 10K type strain sequencing project: providing services to taxonomists for standard genome sequencing and annotation.</title>
        <authorList>
            <consortium name="The Broad Institute Genomics Platform"/>
            <consortium name="The Broad Institute Genome Sequencing Center for Infectious Disease"/>
            <person name="Wu L."/>
            <person name="Ma J."/>
        </authorList>
    </citation>
    <scope>NUCLEOTIDE SEQUENCE [LARGE SCALE GENOMIC DNA]</scope>
    <source>
        <strain evidence="3">JCM 17804</strain>
    </source>
</reference>
<dbReference type="Pfam" id="PF03401">
    <property type="entry name" value="TctC"/>
    <property type="match status" value="1"/>
</dbReference>
<name>A0ABP8IER2_9BURK</name>
<dbReference type="CDD" id="cd07012">
    <property type="entry name" value="PBP2_Bug_TTT"/>
    <property type="match status" value="1"/>
</dbReference>
<dbReference type="PANTHER" id="PTHR42928">
    <property type="entry name" value="TRICARBOXYLATE-BINDING PROTEIN"/>
    <property type="match status" value="1"/>
</dbReference>
<dbReference type="Gene3D" id="3.40.190.10">
    <property type="entry name" value="Periplasmic binding protein-like II"/>
    <property type="match status" value="1"/>
</dbReference>
<dbReference type="Proteomes" id="UP001500975">
    <property type="component" value="Unassembled WGS sequence"/>
</dbReference>
<organism evidence="2 3">
    <name type="scientific">Variovorax defluvii</name>
    <dbReference type="NCBI Taxonomy" id="913761"/>
    <lineage>
        <taxon>Bacteria</taxon>
        <taxon>Pseudomonadati</taxon>
        <taxon>Pseudomonadota</taxon>
        <taxon>Betaproteobacteria</taxon>
        <taxon>Burkholderiales</taxon>
        <taxon>Comamonadaceae</taxon>
        <taxon>Variovorax</taxon>
    </lineage>
</organism>
<comment type="similarity">
    <text evidence="1">Belongs to the UPF0065 (bug) family.</text>
</comment>
<dbReference type="PANTHER" id="PTHR42928:SF5">
    <property type="entry name" value="BLR1237 PROTEIN"/>
    <property type="match status" value="1"/>
</dbReference>
<comment type="caution">
    <text evidence="2">The sequence shown here is derived from an EMBL/GenBank/DDBJ whole genome shotgun (WGS) entry which is preliminary data.</text>
</comment>
<dbReference type="Gene3D" id="3.40.190.150">
    <property type="entry name" value="Bordetella uptake gene, domain 1"/>
    <property type="match status" value="1"/>
</dbReference>
<dbReference type="PRINTS" id="PR00081">
    <property type="entry name" value="GDHRDH"/>
</dbReference>
<accession>A0ABP8IER2</accession>
<dbReference type="Pfam" id="PF00106">
    <property type="entry name" value="adh_short"/>
    <property type="match status" value="1"/>
</dbReference>
<dbReference type="InterPro" id="IPR042100">
    <property type="entry name" value="Bug_dom1"/>
</dbReference>
<dbReference type="CDD" id="cd05233">
    <property type="entry name" value="SDR_c"/>
    <property type="match status" value="1"/>
</dbReference>
<dbReference type="InterPro" id="IPR036291">
    <property type="entry name" value="NAD(P)-bd_dom_sf"/>
</dbReference>
<proteinExistence type="inferred from homology"/>
<dbReference type="SUPFAM" id="SSF53850">
    <property type="entry name" value="Periplasmic binding protein-like II"/>
    <property type="match status" value="1"/>
</dbReference>
<keyword evidence="3" id="KW-1185">Reference proteome</keyword>